<sequence>MFHVVACTMEMEMWYSLLTIGIPYCHWFTSKHIIMNMCSIKCRRETKRLSYQFQGHRLVDDFSYTNLPPNYFNLFKMYDLISVNTSTSLQHQIITVTHEYTWELKTTEGGHGIHSIINDQKLYALLFEKSTEI</sequence>
<evidence type="ECO:0000313" key="1">
    <source>
        <dbReference type="EMBL" id="KAJ0213902.1"/>
    </source>
</evidence>
<protein>
    <submittedName>
        <fullName evidence="1">Uncharacterized protein</fullName>
    </submittedName>
</protein>
<gene>
    <name evidence="1" type="ORF">LSAT_V11C400162830</name>
</gene>
<name>A0A9R1XNI9_LACSA</name>
<comment type="caution">
    <text evidence="1">The sequence shown here is derived from an EMBL/GenBank/DDBJ whole genome shotgun (WGS) entry which is preliminary data.</text>
</comment>
<proteinExistence type="predicted"/>
<reference evidence="1 2" key="1">
    <citation type="journal article" date="2017" name="Nat. Commun.">
        <title>Genome assembly with in vitro proximity ligation data and whole-genome triplication in lettuce.</title>
        <authorList>
            <person name="Reyes-Chin-Wo S."/>
            <person name="Wang Z."/>
            <person name="Yang X."/>
            <person name="Kozik A."/>
            <person name="Arikit S."/>
            <person name="Song C."/>
            <person name="Xia L."/>
            <person name="Froenicke L."/>
            <person name="Lavelle D.O."/>
            <person name="Truco M.J."/>
            <person name="Xia R."/>
            <person name="Zhu S."/>
            <person name="Xu C."/>
            <person name="Xu H."/>
            <person name="Xu X."/>
            <person name="Cox K."/>
            <person name="Korf I."/>
            <person name="Meyers B.C."/>
            <person name="Michelmore R.W."/>
        </authorList>
    </citation>
    <scope>NUCLEOTIDE SEQUENCE [LARGE SCALE GENOMIC DNA]</scope>
    <source>
        <strain evidence="2">cv. Salinas</strain>
        <tissue evidence="1">Seedlings</tissue>
    </source>
</reference>
<dbReference type="Gene3D" id="3.40.50.2000">
    <property type="entry name" value="Glycogen Phosphorylase B"/>
    <property type="match status" value="1"/>
</dbReference>
<keyword evidence="2" id="KW-1185">Reference proteome</keyword>
<accession>A0A9R1XNI9</accession>
<dbReference type="EMBL" id="NBSK02000004">
    <property type="protein sequence ID" value="KAJ0213902.1"/>
    <property type="molecule type" value="Genomic_DNA"/>
</dbReference>
<dbReference type="Proteomes" id="UP000235145">
    <property type="component" value="Unassembled WGS sequence"/>
</dbReference>
<dbReference type="AlphaFoldDB" id="A0A9R1XNI9"/>
<organism evidence="1 2">
    <name type="scientific">Lactuca sativa</name>
    <name type="common">Garden lettuce</name>
    <dbReference type="NCBI Taxonomy" id="4236"/>
    <lineage>
        <taxon>Eukaryota</taxon>
        <taxon>Viridiplantae</taxon>
        <taxon>Streptophyta</taxon>
        <taxon>Embryophyta</taxon>
        <taxon>Tracheophyta</taxon>
        <taxon>Spermatophyta</taxon>
        <taxon>Magnoliopsida</taxon>
        <taxon>eudicotyledons</taxon>
        <taxon>Gunneridae</taxon>
        <taxon>Pentapetalae</taxon>
        <taxon>asterids</taxon>
        <taxon>campanulids</taxon>
        <taxon>Asterales</taxon>
        <taxon>Asteraceae</taxon>
        <taxon>Cichorioideae</taxon>
        <taxon>Cichorieae</taxon>
        <taxon>Lactucinae</taxon>
        <taxon>Lactuca</taxon>
    </lineage>
</organism>
<evidence type="ECO:0000313" key="2">
    <source>
        <dbReference type="Proteomes" id="UP000235145"/>
    </source>
</evidence>